<dbReference type="Gene3D" id="3.30.930.10">
    <property type="entry name" value="Bira Bifunctional Protein, Domain 2"/>
    <property type="match status" value="1"/>
</dbReference>
<dbReference type="SUPFAM" id="SSF55681">
    <property type="entry name" value="Class II aaRS and biotin synthetases"/>
    <property type="match status" value="1"/>
</dbReference>
<evidence type="ECO:0000256" key="2">
    <source>
        <dbReference type="ARBA" id="ARBA00023267"/>
    </source>
</evidence>
<dbReference type="Pfam" id="PF02237">
    <property type="entry name" value="BPL_C"/>
    <property type="match status" value="1"/>
</dbReference>
<dbReference type="InterPro" id="IPR004408">
    <property type="entry name" value="Biotin_CoA_COase_ligase"/>
</dbReference>
<dbReference type="PROSITE" id="PS51733">
    <property type="entry name" value="BPL_LPL_CATALYTIC"/>
    <property type="match status" value="1"/>
</dbReference>
<proteinExistence type="predicted"/>
<dbReference type="InterPro" id="IPR004143">
    <property type="entry name" value="BPL_LPL_catalytic"/>
</dbReference>
<dbReference type="NCBIfam" id="TIGR00121">
    <property type="entry name" value="birA_ligase"/>
    <property type="match status" value="1"/>
</dbReference>
<dbReference type="CDD" id="cd16442">
    <property type="entry name" value="BPL"/>
    <property type="match status" value="1"/>
</dbReference>
<name>A0ABW3IKK5_9RHOB</name>
<evidence type="ECO:0000313" key="7">
    <source>
        <dbReference type="Proteomes" id="UP001597108"/>
    </source>
</evidence>
<comment type="catalytic activity">
    <reaction evidence="4">
        <text>biotin + L-lysyl-[protein] + ATP = N(6)-biotinyl-L-lysyl-[protein] + AMP + diphosphate + H(+)</text>
        <dbReference type="Rhea" id="RHEA:11756"/>
        <dbReference type="Rhea" id="RHEA-COMP:9752"/>
        <dbReference type="Rhea" id="RHEA-COMP:10505"/>
        <dbReference type="ChEBI" id="CHEBI:15378"/>
        <dbReference type="ChEBI" id="CHEBI:29969"/>
        <dbReference type="ChEBI" id="CHEBI:30616"/>
        <dbReference type="ChEBI" id="CHEBI:33019"/>
        <dbReference type="ChEBI" id="CHEBI:57586"/>
        <dbReference type="ChEBI" id="CHEBI:83144"/>
        <dbReference type="ChEBI" id="CHEBI:456215"/>
        <dbReference type="EC" id="6.3.4.15"/>
    </reaction>
</comment>
<dbReference type="EMBL" id="JBHTJT010000006">
    <property type="protein sequence ID" value="MFD0978516.1"/>
    <property type="molecule type" value="Genomic_DNA"/>
</dbReference>
<keyword evidence="1 6" id="KW-0436">Ligase</keyword>
<evidence type="ECO:0000256" key="4">
    <source>
        <dbReference type="ARBA" id="ARBA00047846"/>
    </source>
</evidence>
<sequence>MSSTEAWPAGYDRLVLPQVDSTMAEAARRAPTLAGPTWILALEQTVGRGRRGRAWVAPSGNFAATLVMHPAEGASQAALRSFTTALALFDAFVAVTGRAEPFALKWPNDVLLNGGKVAGILLESASNGPNLSFLSVGVGVNLSTAPEAAQLEPGALRPVSLLEETGARVTPEEFLDALAPAFARHETRLATYGFAPIREAWLARAARLGETITARTGSETVTGIFETVDATGNIVLATPAGRRAIPAADIFF</sequence>
<evidence type="ECO:0000256" key="1">
    <source>
        <dbReference type="ARBA" id="ARBA00022598"/>
    </source>
</evidence>
<reference evidence="7" key="1">
    <citation type="journal article" date="2019" name="Int. J. Syst. Evol. Microbiol.">
        <title>The Global Catalogue of Microorganisms (GCM) 10K type strain sequencing project: providing services to taxonomists for standard genome sequencing and annotation.</title>
        <authorList>
            <consortium name="The Broad Institute Genomics Platform"/>
            <consortium name="The Broad Institute Genome Sequencing Center for Infectious Disease"/>
            <person name="Wu L."/>
            <person name="Ma J."/>
        </authorList>
    </citation>
    <scope>NUCLEOTIDE SEQUENCE [LARGE SCALE GENOMIC DNA]</scope>
    <source>
        <strain evidence="7">CCUG 60524</strain>
    </source>
</reference>
<evidence type="ECO:0000313" key="6">
    <source>
        <dbReference type="EMBL" id="MFD0978516.1"/>
    </source>
</evidence>
<keyword evidence="7" id="KW-1185">Reference proteome</keyword>
<organism evidence="6 7">
    <name type="scientific">Tropicimonas aquimaris</name>
    <dbReference type="NCBI Taxonomy" id="914152"/>
    <lineage>
        <taxon>Bacteria</taxon>
        <taxon>Pseudomonadati</taxon>
        <taxon>Pseudomonadota</taxon>
        <taxon>Alphaproteobacteria</taxon>
        <taxon>Rhodobacterales</taxon>
        <taxon>Roseobacteraceae</taxon>
        <taxon>Tropicimonas</taxon>
    </lineage>
</organism>
<keyword evidence="2" id="KW-0092">Biotin</keyword>
<dbReference type="InterPro" id="IPR003142">
    <property type="entry name" value="BPL_C"/>
</dbReference>
<protein>
    <recommendedName>
        <fullName evidence="3">biotin--[biotin carboxyl-carrier protein] ligase</fullName>
        <ecNumber evidence="3">6.3.4.15</ecNumber>
    </recommendedName>
</protein>
<dbReference type="Pfam" id="PF03099">
    <property type="entry name" value="BPL_LplA_LipB"/>
    <property type="match status" value="1"/>
</dbReference>
<dbReference type="Proteomes" id="UP001597108">
    <property type="component" value="Unassembled WGS sequence"/>
</dbReference>
<feature type="domain" description="BPL/LPL catalytic" evidence="5">
    <location>
        <begin position="8"/>
        <end position="190"/>
    </location>
</feature>
<dbReference type="GO" id="GO:0004077">
    <property type="term" value="F:biotin--[biotin carboxyl-carrier protein] ligase activity"/>
    <property type="evidence" value="ECO:0007669"/>
    <property type="project" value="UniProtKB-EC"/>
</dbReference>
<dbReference type="InterPro" id="IPR045864">
    <property type="entry name" value="aa-tRNA-synth_II/BPL/LPL"/>
</dbReference>
<evidence type="ECO:0000259" key="5">
    <source>
        <dbReference type="PROSITE" id="PS51733"/>
    </source>
</evidence>
<dbReference type="EC" id="6.3.4.15" evidence="3"/>
<dbReference type="PANTHER" id="PTHR12835">
    <property type="entry name" value="BIOTIN PROTEIN LIGASE"/>
    <property type="match status" value="1"/>
</dbReference>
<accession>A0ABW3IKK5</accession>
<dbReference type="RefSeq" id="WP_386072454.1">
    <property type="nucleotide sequence ID" value="NZ_JBHTJT010000006.1"/>
</dbReference>
<comment type="caution">
    <text evidence="6">The sequence shown here is derived from an EMBL/GenBank/DDBJ whole genome shotgun (WGS) entry which is preliminary data.</text>
</comment>
<dbReference type="PANTHER" id="PTHR12835:SF5">
    <property type="entry name" value="BIOTIN--PROTEIN LIGASE"/>
    <property type="match status" value="1"/>
</dbReference>
<gene>
    <name evidence="6" type="ORF">ACFQ2S_02525</name>
</gene>
<evidence type="ECO:0000256" key="3">
    <source>
        <dbReference type="ARBA" id="ARBA00024227"/>
    </source>
</evidence>